<evidence type="ECO:0000313" key="1">
    <source>
        <dbReference type="EMBL" id="ODM96560.1"/>
    </source>
</evidence>
<organism evidence="1 2">
    <name type="scientific">Orchesella cincta</name>
    <name type="common">Springtail</name>
    <name type="synonym">Podura cincta</name>
    <dbReference type="NCBI Taxonomy" id="48709"/>
    <lineage>
        <taxon>Eukaryota</taxon>
        <taxon>Metazoa</taxon>
        <taxon>Ecdysozoa</taxon>
        <taxon>Arthropoda</taxon>
        <taxon>Hexapoda</taxon>
        <taxon>Collembola</taxon>
        <taxon>Entomobryomorpha</taxon>
        <taxon>Entomobryoidea</taxon>
        <taxon>Orchesellidae</taxon>
        <taxon>Orchesellinae</taxon>
        <taxon>Orchesella</taxon>
    </lineage>
</organism>
<evidence type="ECO:0000313" key="2">
    <source>
        <dbReference type="Proteomes" id="UP000094527"/>
    </source>
</evidence>
<dbReference type="OMA" id="STDECAN"/>
<dbReference type="AlphaFoldDB" id="A0A1D2MTZ9"/>
<dbReference type="Proteomes" id="UP000094527">
    <property type="component" value="Unassembled WGS sequence"/>
</dbReference>
<protein>
    <recommendedName>
        <fullName evidence="3">Phospholipid scramblase</fullName>
    </recommendedName>
</protein>
<dbReference type="EMBL" id="LJIJ01000527">
    <property type="protein sequence ID" value="ODM96560.1"/>
    <property type="molecule type" value="Genomic_DNA"/>
</dbReference>
<keyword evidence="2" id="KW-1185">Reference proteome</keyword>
<comment type="caution">
    <text evidence="1">The sequence shown here is derived from an EMBL/GenBank/DDBJ whole genome shotgun (WGS) entry which is preliminary data.</text>
</comment>
<proteinExistence type="predicted"/>
<accession>A0A1D2MTZ9</accession>
<name>A0A1D2MTZ9_ORCCI</name>
<reference evidence="1 2" key="1">
    <citation type="journal article" date="2016" name="Genome Biol. Evol.">
        <title>Gene Family Evolution Reflects Adaptation to Soil Environmental Stressors in the Genome of the Collembolan Orchesella cincta.</title>
        <authorList>
            <person name="Faddeeva-Vakhrusheva A."/>
            <person name="Derks M.F."/>
            <person name="Anvar S.Y."/>
            <person name="Agamennone V."/>
            <person name="Suring W."/>
            <person name="Smit S."/>
            <person name="van Straalen N.M."/>
            <person name="Roelofs D."/>
        </authorList>
    </citation>
    <scope>NUCLEOTIDE SEQUENCE [LARGE SCALE GENOMIC DNA]</scope>
    <source>
        <tissue evidence="1">Mixed pool</tissue>
    </source>
</reference>
<sequence length="229" mass="25805">MDKVAELHRSMSVGKGCISISDADSDTLERFDALKTLKHFIVQKKTSMDYFSWSNVTHEVLDPRKNVLFRATRPKSFLTKPKDKIIVRNLRNTELFRLVIEPTNNLDGTKTEATIYIYPKCKIAHVEIYGGVYSQRSYEIFNKGGQIAFTIDPVVNKTGNSMMIEYDVSTKTGNLANIMMKTGLNCILSTDECANVLEKSTLIAVVLGMDLLKNRSTGKVPSRNQYAIH</sequence>
<evidence type="ECO:0008006" key="3">
    <source>
        <dbReference type="Google" id="ProtNLM"/>
    </source>
</evidence>
<gene>
    <name evidence="1" type="ORF">Ocin01_10129</name>
</gene>